<evidence type="ECO:0000256" key="5">
    <source>
        <dbReference type="ARBA" id="ARBA00022692"/>
    </source>
</evidence>
<evidence type="ECO:0000256" key="8">
    <source>
        <dbReference type="RuleBase" id="RU363041"/>
    </source>
</evidence>
<dbReference type="Pfam" id="PF01925">
    <property type="entry name" value="TauE"/>
    <property type="match status" value="1"/>
</dbReference>
<organism evidence="9 10">
    <name type="scientific">Bailinhaonella thermotolerans</name>
    <dbReference type="NCBI Taxonomy" id="1070861"/>
    <lineage>
        <taxon>Bacteria</taxon>
        <taxon>Bacillati</taxon>
        <taxon>Actinomycetota</taxon>
        <taxon>Actinomycetes</taxon>
        <taxon>Streptosporangiales</taxon>
        <taxon>Streptosporangiaceae</taxon>
        <taxon>Bailinhaonella</taxon>
    </lineage>
</organism>
<dbReference type="GO" id="GO:0005886">
    <property type="term" value="C:plasma membrane"/>
    <property type="evidence" value="ECO:0007669"/>
    <property type="project" value="UniProtKB-SubCell"/>
</dbReference>
<proteinExistence type="inferred from homology"/>
<feature type="transmembrane region" description="Helical" evidence="8">
    <location>
        <begin position="45"/>
        <end position="66"/>
    </location>
</feature>
<dbReference type="Proteomes" id="UP000265768">
    <property type="component" value="Unassembled WGS sequence"/>
</dbReference>
<evidence type="ECO:0000256" key="1">
    <source>
        <dbReference type="ARBA" id="ARBA00004651"/>
    </source>
</evidence>
<keyword evidence="4 8" id="KW-1003">Cell membrane</keyword>
<sequence length="255" mass="25740">MPTELIVMLLVVALVAGWVDAVVGGGGLVQLPALLLAMPSAPPTAVLATDKLSSIAGTTASAAAFARRLRVDARLAVPAGLLAIALSAAGAVAASRVPASAFRPLVMATLLAVALLVVLRPRLGLRKRPLPRSAAATVSAVVLAGVVLPFYNGLAGPGTGALILMVLTGLRGLDFLTSSATAKIINVGANLGALITYALHGEVFWLLGLGMAVCNTLGARLGTRTALRRGAGFIRATLLCVIAALTVKLSVDYLA</sequence>
<dbReference type="PANTHER" id="PTHR30269">
    <property type="entry name" value="TRANSMEMBRANE PROTEIN YFCA"/>
    <property type="match status" value="1"/>
</dbReference>
<dbReference type="AlphaFoldDB" id="A0A3A4B362"/>
<keyword evidence="3" id="KW-0813">Transport</keyword>
<name>A0A3A4B362_9ACTN</name>
<keyword evidence="7 8" id="KW-0472">Membrane</keyword>
<evidence type="ECO:0000256" key="4">
    <source>
        <dbReference type="ARBA" id="ARBA00022475"/>
    </source>
</evidence>
<evidence type="ECO:0000256" key="2">
    <source>
        <dbReference type="ARBA" id="ARBA00009142"/>
    </source>
</evidence>
<protein>
    <recommendedName>
        <fullName evidence="8">Probable membrane transporter protein</fullName>
    </recommendedName>
</protein>
<comment type="subcellular location">
    <subcellularLocation>
        <location evidence="1 8">Cell membrane</location>
        <topology evidence="1 8">Multi-pass membrane protein</topology>
    </subcellularLocation>
</comment>
<reference evidence="9 10" key="1">
    <citation type="submission" date="2018-09" db="EMBL/GenBank/DDBJ databases">
        <title>YIM 75507 draft genome.</title>
        <authorList>
            <person name="Tang S."/>
            <person name="Feng Y."/>
        </authorList>
    </citation>
    <scope>NUCLEOTIDE SEQUENCE [LARGE SCALE GENOMIC DNA]</scope>
    <source>
        <strain evidence="9 10">YIM 75507</strain>
    </source>
</reference>
<dbReference type="InterPro" id="IPR052017">
    <property type="entry name" value="TSUP"/>
</dbReference>
<dbReference type="OrthoDB" id="554695at2"/>
<evidence type="ECO:0000313" key="9">
    <source>
        <dbReference type="EMBL" id="RJL36155.1"/>
    </source>
</evidence>
<feature type="transmembrane region" description="Helical" evidence="8">
    <location>
        <begin position="75"/>
        <end position="95"/>
    </location>
</feature>
<feature type="transmembrane region" description="Helical" evidence="8">
    <location>
        <begin position="154"/>
        <end position="173"/>
    </location>
</feature>
<keyword evidence="5 8" id="KW-0812">Transmembrane</keyword>
<feature type="transmembrane region" description="Helical" evidence="8">
    <location>
        <begin position="101"/>
        <end position="118"/>
    </location>
</feature>
<gene>
    <name evidence="9" type="ORF">D5H75_00190</name>
</gene>
<evidence type="ECO:0000313" key="10">
    <source>
        <dbReference type="Proteomes" id="UP000265768"/>
    </source>
</evidence>
<comment type="similarity">
    <text evidence="2 8">Belongs to the 4-toluene sulfonate uptake permease (TSUP) (TC 2.A.102) family.</text>
</comment>
<dbReference type="PANTHER" id="PTHR30269:SF0">
    <property type="entry name" value="MEMBRANE TRANSPORTER PROTEIN YFCA-RELATED"/>
    <property type="match status" value="1"/>
</dbReference>
<evidence type="ECO:0000256" key="7">
    <source>
        <dbReference type="ARBA" id="ARBA00023136"/>
    </source>
</evidence>
<evidence type="ECO:0000256" key="6">
    <source>
        <dbReference type="ARBA" id="ARBA00022989"/>
    </source>
</evidence>
<keyword evidence="10" id="KW-1185">Reference proteome</keyword>
<evidence type="ECO:0000256" key="3">
    <source>
        <dbReference type="ARBA" id="ARBA00022448"/>
    </source>
</evidence>
<feature type="transmembrane region" description="Helical" evidence="8">
    <location>
        <begin position="233"/>
        <end position="251"/>
    </location>
</feature>
<dbReference type="EMBL" id="QZEY01000001">
    <property type="protein sequence ID" value="RJL36155.1"/>
    <property type="molecule type" value="Genomic_DNA"/>
</dbReference>
<dbReference type="InterPro" id="IPR002781">
    <property type="entry name" value="TM_pro_TauE-like"/>
</dbReference>
<accession>A0A3A4B362</accession>
<comment type="caution">
    <text evidence="9">The sequence shown here is derived from an EMBL/GenBank/DDBJ whole genome shotgun (WGS) entry which is preliminary data.</text>
</comment>
<keyword evidence="6 8" id="KW-1133">Transmembrane helix</keyword>